<dbReference type="RefSeq" id="XP_022457083.1">
    <property type="nucleotide sequence ID" value="XM_022605634.1"/>
</dbReference>
<sequence>MSDSLETHINLLVADYLRSKGLIRTVETFEQETNRPLLHNVSKLDENLVSIVTDRVDFLRLKEKYSSDDNFERVYTPQQLALIKRSNLKLSNWTPVVPKNRSILHIAGNNKSLIINSSYWKFGESNLGVFINSEKSLFLVDLNSEEVIFSVAKHHGTSNIKLAIGIPESDVVLTFGMNGTVFVNKFENNMFTVLQELVLHARLISDAKYLPIDEKSGYICSIGWDFKVKVTKIEIGPSTKLTHIGEYKLMTNASCLECFWFKESAFVAVGRLETSTLSLILIEQERIVELAKLPLNDSEFSNHSFQPMSMVQFQEGDNHLLSIATNHVPFMRIITIILPNLDTLLEEAPGLPTSTEQLFTSSVPMLRDIIVSNLNSFSPQDKYSSAQILKRPVPNQGLWIVGDDGKIRGMDLKSGEIVKEEDTHEGRIKSSFVGSDDINPEILVTSGAVDRRVVIFR</sequence>
<dbReference type="InterPro" id="IPR015943">
    <property type="entry name" value="WD40/YVTN_repeat-like_dom_sf"/>
</dbReference>
<reference evidence="1" key="2">
    <citation type="submission" date="2014-02" db="EMBL/GenBank/DDBJ databases">
        <title>Complete DNA sequence of /Kuraishia capsulata/ illustrates novel genomic features among budding yeasts (/Saccharomycotina/).</title>
        <authorList>
            <person name="Morales L."/>
            <person name="Noel B."/>
            <person name="Porcel B."/>
            <person name="Marcet-Houben M."/>
            <person name="Hullo M-F."/>
            <person name="Sacerdot C."/>
            <person name="Tekaia F."/>
            <person name="Leh-Louis V."/>
            <person name="Despons L."/>
            <person name="Khanna V."/>
            <person name="Aury J-M."/>
            <person name="Barbe V."/>
            <person name="Couloux A."/>
            <person name="Labadie K."/>
            <person name="Pelletier E."/>
            <person name="Souciet J-L."/>
            <person name="Boekhout T."/>
            <person name="Gabaldon T."/>
            <person name="Wincker P."/>
            <person name="Dujon B."/>
        </authorList>
    </citation>
    <scope>NUCLEOTIDE SEQUENCE</scope>
    <source>
        <strain evidence="1">CBS 1993</strain>
    </source>
</reference>
<dbReference type="HOGENOM" id="CLU_665828_0_0_1"/>
<dbReference type="SUPFAM" id="SSF50978">
    <property type="entry name" value="WD40 repeat-like"/>
    <property type="match status" value="1"/>
</dbReference>
<protein>
    <submittedName>
        <fullName evidence="1">Uncharacterized protein</fullName>
    </submittedName>
</protein>
<evidence type="ECO:0000313" key="1">
    <source>
        <dbReference type="EMBL" id="CDK25068.1"/>
    </source>
</evidence>
<name>W6MHD6_9ASCO</name>
<dbReference type="OrthoDB" id="1932312at2759"/>
<proteinExistence type="predicted"/>
<dbReference type="SMART" id="SM00667">
    <property type="entry name" value="LisH"/>
    <property type="match status" value="1"/>
</dbReference>
<dbReference type="Proteomes" id="UP000019384">
    <property type="component" value="Unassembled WGS sequence"/>
</dbReference>
<dbReference type="InterPro" id="IPR036322">
    <property type="entry name" value="WD40_repeat_dom_sf"/>
</dbReference>
<evidence type="ECO:0000313" key="2">
    <source>
        <dbReference type="Proteomes" id="UP000019384"/>
    </source>
</evidence>
<gene>
    <name evidence="1" type="ORF">KUCA_T00001035001</name>
</gene>
<dbReference type="GeneID" id="34518471"/>
<dbReference type="AlphaFoldDB" id="W6MHD6"/>
<dbReference type="EMBL" id="HG793125">
    <property type="protein sequence ID" value="CDK25068.1"/>
    <property type="molecule type" value="Genomic_DNA"/>
</dbReference>
<keyword evidence="2" id="KW-1185">Reference proteome</keyword>
<dbReference type="Gene3D" id="2.130.10.10">
    <property type="entry name" value="YVTN repeat-like/Quinoprotein amine dehydrogenase"/>
    <property type="match status" value="1"/>
</dbReference>
<dbReference type="InterPro" id="IPR006594">
    <property type="entry name" value="LisH"/>
</dbReference>
<dbReference type="PROSITE" id="PS50896">
    <property type="entry name" value="LISH"/>
    <property type="match status" value="1"/>
</dbReference>
<reference evidence="1" key="1">
    <citation type="submission" date="2013-12" db="EMBL/GenBank/DDBJ databases">
        <authorList>
            <person name="Genoscope - CEA"/>
        </authorList>
    </citation>
    <scope>NUCLEOTIDE SEQUENCE</scope>
    <source>
        <strain evidence="1">CBS 1993</strain>
    </source>
</reference>
<organism evidence="1 2">
    <name type="scientific">Kuraishia capsulata CBS 1993</name>
    <dbReference type="NCBI Taxonomy" id="1382522"/>
    <lineage>
        <taxon>Eukaryota</taxon>
        <taxon>Fungi</taxon>
        <taxon>Dikarya</taxon>
        <taxon>Ascomycota</taxon>
        <taxon>Saccharomycotina</taxon>
        <taxon>Pichiomycetes</taxon>
        <taxon>Pichiales</taxon>
        <taxon>Pichiaceae</taxon>
        <taxon>Kuraishia</taxon>
    </lineage>
</organism>
<accession>W6MHD6</accession>
<dbReference type="Pfam" id="PF08513">
    <property type="entry name" value="LisH"/>
    <property type="match status" value="1"/>
</dbReference>
<dbReference type="STRING" id="1382522.W6MHD6"/>